<proteinExistence type="predicted"/>
<feature type="transmembrane region" description="Helical" evidence="1">
    <location>
        <begin position="72"/>
        <end position="94"/>
    </location>
</feature>
<comment type="caution">
    <text evidence="2">The sequence shown here is derived from an EMBL/GenBank/DDBJ whole genome shotgun (WGS) entry which is preliminary data.</text>
</comment>
<keyword evidence="3" id="KW-1185">Reference proteome</keyword>
<evidence type="ECO:0000313" key="3">
    <source>
        <dbReference type="Proteomes" id="UP000281028"/>
    </source>
</evidence>
<protein>
    <submittedName>
        <fullName evidence="2">Uncharacterized protein</fullName>
    </submittedName>
</protein>
<keyword evidence="1" id="KW-0472">Membrane</keyword>
<gene>
    <name evidence="2" type="ORF">ECE50_004795</name>
</gene>
<dbReference type="EMBL" id="RIAR02000001">
    <property type="protein sequence ID" value="NSL86138.1"/>
    <property type="molecule type" value="Genomic_DNA"/>
</dbReference>
<keyword evidence="1" id="KW-0812">Transmembrane</keyword>
<sequence>MRATQLLILSLAYLAGMYGVLMMLITWFYDLNTTVAALAMIPFVWLLLTVSYRLTGTVIRRLNQLHTFKGPFMWIIPIISLSGILITLFIIWPSLDLTRWTALAKVLTFLVTAGMIPARMIAGR</sequence>
<evidence type="ECO:0000313" key="2">
    <source>
        <dbReference type="EMBL" id="NSL86138.1"/>
    </source>
</evidence>
<name>A0A9Q5GV88_9BACT</name>
<reference evidence="2" key="1">
    <citation type="submission" date="2020-05" db="EMBL/GenBank/DDBJ databases">
        <title>Chitinophaga laudate sp. nov., isolated from a tropical peat swamp.</title>
        <authorList>
            <person name="Goh C.B.S."/>
            <person name="Lee M.S."/>
            <person name="Parimannan S."/>
            <person name="Pasbakhsh P."/>
            <person name="Yule C.M."/>
            <person name="Rajandas H."/>
            <person name="Loke S."/>
            <person name="Croft L."/>
            <person name="Tan J.B.L."/>
        </authorList>
    </citation>
    <scope>NUCLEOTIDE SEQUENCE</scope>
    <source>
        <strain evidence="2">Mgbs1</strain>
    </source>
</reference>
<accession>A0A9Q5GV88</accession>
<dbReference type="Proteomes" id="UP000281028">
    <property type="component" value="Unassembled WGS sequence"/>
</dbReference>
<evidence type="ECO:0000256" key="1">
    <source>
        <dbReference type="SAM" id="Phobius"/>
    </source>
</evidence>
<organism evidence="2 3">
    <name type="scientific">Chitinophaga solisilvae</name>
    <dbReference type="NCBI Taxonomy" id="1233460"/>
    <lineage>
        <taxon>Bacteria</taxon>
        <taxon>Pseudomonadati</taxon>
        <taxon>Bacteroidota</taxon>
        <taxon>Chitinophagia</taxon>
        <taxon>Chitinophagales</taxon>
        <taxon>Chitinophagaceae</taxon>
        <taxon>Chitinophaga</taxon>
    </lineage>
</organism>
<keyword evidence="1" id="KW-1133">Transmembrane helix</keyword>
<feature type="transmembrane region" description="Helical" evidence="1">
    <location>
        <begin position="100"/>
        <end position="122"/>
    </location>
</feature>
<feature type="transmembrane region" description="Helical" evidence="1">
    <location>
        <begin position="7"/>
        <end position="29"/>
    </location>
</feature>
<dbReference type="AlphaFoldDB" id="A0A9Q5GV88"/>
<feature type="transmembrane region" description="Helical" evidence="1">
    <location>
        <begin position="35"/>
        <end position="52"/>
    </location>
</feature>